<dbReference type="Proteomes" id="UP001165060">
    <property type="component" value="Unassembled WGS sequence"/>
</dbReference>
<keyword evidence="3" id="KW-1185">Reference proteome</keyword>
<evidence type="ECO:0000313" key="2">
    <source>
        <dbReference type="EMBL" id="GMI20860.1"/>
    </source>
</evidence>
<dbReference type="PANTHER" id="PTHR13060:SF0">
    <property type="entry name" value="PROTEIN ECDYSONELESS HOMOLOG"/>
    <property type="match status" value="1"/>
</dbReference>
<feature type="region of interest" description="Disordered" evidence="1">
    <location>
        <begin position="471"/>
        <end position="503"/>
    </location>
</feature>
<evidence type="ECO:0000256" key="1">
    <source>
        <dbReference type="SAM" id="MobiDB-lite"/>
    </source>
</evidence>
<protein>
    <submittedName>
        <fullName evidence="2">Uncharacterized protein</fullName>
    </submittedName>
</protein>
<name>A0ABQ6M791_9STRA</name>
<organism evidence="2 3">
    <name type="scientific">Tetraparma gracilis</name>
    <dbReference type="NCBI Taxonomy" id="2962635"/>
    <lineage>
        <taxon>Eukaryota</taxon>
        <taxon>Sar</taxon>
        <taxon>Stramenopiles</taxon>
        <taxon>Ochrophyta</taxon>
        <taxon>Bolidophyceae</taxon>
        <taxon>Parmales</taxon>
        <taxon>Triparmaceae</taxon>
        <taxon>Tetraparma</taxon>
    </lineage>
</organism>
<dbReference type="EMBL" id="BRYB01001222">
    <property type="protein sequence ID" value="GMI20860.1"/>
    <property type="molecule type" value="Genomic_DNA"/>
</dbReference>
<accession>A0ABQ6M791</accession>
<comment type="caution">
    <text evidence="2">The sequence shown here is derived from an EMBL/GenBank/DDBJ whole genome shotgun (WGS) entry which is preliminary data.</text>
</comment>
<reference evidence="2 3" key="1">
    <citation type="journal article" date="2023" name="Commun. Biol.">
        <title>Genome analysis of Parmales, the sister group of diatoms, reveals the evolutionary specialization of diatoms from phago-mixotrophs to photoautotrophs.</title>
        <authorList>
            <person name="Ban H."/>
            <person name="Sato S."/>
            <person name="Yoshikawa S."/>
            <person name="Yamada K."/>
            <person name="Nakamura Y."/>
            <person name="Ichinomiya M."/>
            <person name="Sato N."/>
            <person name="Blanc-Mathieu R."/>
            <person name="Endo H."/>
            <person name="Kuwata A."/>
            <person name="Ogata H."/>
        </authorList>
    </citation>
    <scope>NUCLEOTIDE SEQUENCE [LARGE SCALE GENOMIC DNA]</scope>
</reference>
<sequence length="555" mass="57366">MAAFSDDAFKASTQDPSSLQSALAFMSAGGSCFERDHLKASLFPAAGGDLGELLASVRRLAPSAGPPPLWNDGGPPLCLRFSPSEGPVPHLAASVYYGDDVDDEWRAIECLFRITKALPGVTAQALDSADGDVLLIEAADHIPDELSPDNAENRTFVRDGRVYILPPGQDGGDRPMELGRSLQILGEGPKELAKRLASLGVQRAIQAKLATAGKPAPKHVARAVLPLSVASVLEADPSLGLLAADAFAAGARANPVNKLKRFPTKDGTKACAVALTRCMYAKLRQGEAAAPPKGTFLEAELREGEGGGEGEAAVELGVKLTIGFELLWAGKGGAEPPVRWRVEGGGGVKEEIAKIAVKGRGELKAVRKEDVSGDEWMTVNHVDDFEAMMRQAVGGAMGGAVGGGGDGGAGFEALAKTMDSFVQKQSDVAGVVVEAGAEAEEAEAVREGDVEIDGDKFASILAGLVGGDMRGGGGGGGGGGLDFSDDEDGEDGEGERGEQGEEELAMEEELQKGGVLREGDVNVDVSVVEGLMQSLLEEEGGTGPASTLLKQMNIK</sequence>
<gene>
    <name evidence="2" type="ORF">TeGR_g7957</name>
</gene>
<feature type="compositionally biased region" description="Gly residues" evidence="1">
    <location>
        <begin position="471"/>
        <end position="481"/>
    </location>
</feature>
<dbReference type="PANTHER" id="PTHR13060">
    <property type="entry name" value="SGT1 PROTEIN HSGT1 SUPPRESSOR OF GCR2"/>
    <property type="match status" value="1"/>
</dbReference>
<dbReference type="InterPro" id="IPR010770">
    <property type="entry name" value="Ecd"/>
</dbReference>
<proteinExistence type="predicted"/>
<feature type="compositionally biased region" description="Acidic residues" evidence="1">
    <location>
        <begin position="483"/>
        <end position="493"/>
    </location>
</feature>
<evidence type="ECO:0000313" key="3">
    <source>
        <dbReference type="Proteomes" id="UP001165060"/>
    </source>
</evidence>
<dbReference type="Pfam" id="PF07093">
    <property type="entry name" value="SGT1"/>
    <property type="match status" value="1"/>
</dbReference>